<feature type="compositionally biased region" description="Polar residues" evidence="1">
    <location>
        <begin position="35"/>
        <end position="45"/>
    </location>
</feature>
<name>A0ABQ8EAE6_BRANA</name>
<dbReference type="InterPro" id="IPR040256">
    <property type="entry name" value="At4g02000-like"/>
</dbReference>
<feature type="compositionally biased region" description="Pro residues" evidence="1">
    <location>
        <begin position="1"/>
        <end position="20"/>
    </location>
</feature>
<comment type="caution">
    <text evidence="3">The sequence shown here is derived from an EMBL/GenBank/DDBJ whole genome shotgun (WGS) entry which is preliminary data.</text>
</comment>
<evidence type="ECO:0000256" key="1">
    <source>
        <dbReference type="SAM" id="MobiDB-lite"/>
    </source>
</evidence>
<sequence length="459" mass="48761">MAPPAPPAPPPPLPPDPPALPAAHQLHPPSPPNPSIKSGSASLEASASPVLVPSDQTTPSASSVGIKAGLTDLPANCSPSPMAVDAPSATGQGSSNPDPTPSQEKKFNWAENLHSAARFPVTEVPVFVSAEGRPRVRVSNGVFERGAKLHSDYIVGIFYGKAPSYGKIWGVLNYLWGKDKRVTIHHLSKNAYLFYIPSPSLQFTTNPPSLDKAPVWITLQNLPFDLITPEGLSSVCYPLGRVVDSKPFTSISSAEVKVIVDLTKPMPPEVEVECDDGNVLLIKVICPWLPPLCPICNQIGHKAALCPSAPTPEKKKEKQKGKQSVSSENQAVKQKGSSVGPEWRPISIVEKGSTSNNASIPETNKGSIPAPDQNLEALAFEPSSAHGGLVSPTASAAVDTQVRPKTCNDLPQRKIPFTEIRSKGSSKGRVSVRDDPVLTENPFQVLQIEASPEESSNSC</sequence>
<evidence type="ECO:0000313" key="3">
    <source>
        <dbReference type="EMBL" id="KAH0938403.1"/>
    </source>
</evidence>
<dbReference type="PANTHER" id="PTHR31286">
    <property type="entry name" value="GLYCINE-RICH CELL WALL STRUCTURAL PROTEIN 1.8-LIKE"/>
    <property type="match status" value="1"/>
</dbReference>
<feature type="domain" description="DUF4283" evidence="2">
    <location>
        <begin position="148"/>
        <end position="198"/>
    </location>
</feature>
<dbReference type="Pfam" id="PF14111">
    <property type="entry name" value="DUF4283"/>
    <property type="match status" value="1"/>
</dbReference>
<evidence type="ECO:0000313" key="4">
    <source>
        <dbReference type="Proteomes" id="UP000824890"/>
    </source>
</evidence>
<reference evidence="3 4" key="1">
    <citation type="submission" date="2021-05" db="EMBL/GenBank/DDBJ databases">
        <title>Genome Assembly of Synthetic Allotetraploid Brassica napus Reveals Homoeologous Exchanges between Subgenomes.</title>
        <authorList>
            <person name="Davis J.T."/>
        </authorList>
    </citation>
    <scope>NUCLEOTIDE SEQUENCE [LARGE SCALE GENOMIC DNA]</scope>
    <source>
        <strain evidence="4">cv. Da-Ae</strain>
        <tissue evidence="3">Seedling</tissue>
    </source>
</reference>
<protein>
    <recommendedName>
        <fullName evidence="2">DUF4283 domain-containing protein</fullName>
    </recommendedName>
</protein>
<dbReference type="EMBL" id="JAGKQM010000002">
    <property type="protein sequence ID" value="KAH0938403.1"/>
    <property type="molecule type" value="Genomic_DNA"/>
</dbReference>
<evidence type="ECO:0000259" key="2">
    <source>
        <dbReference type="Pfam" id="PF14111"/>
    </source>
</evidence>
<dbReference type="InterPro" id="IPR025558">
    <property type="entry name" value="DUF4283"/>
</dbReference>
<accession>A0ABQ8EAE6</accession>
<organism evidence="3 4">
    <name type="scientific">Brassica napus</name>
    <name type="common">Rape</name>
    <dbReference type="NCBI Taxonomy" id="3708"/>
    <lineage>
        <taxon>Eukaryota</taxon>
        <taxon>Viridiplantae</taxon>
        <taxon>Streptophyta</taxon>
        <taxon>Embryophyta</taxon>
        <taxon>Tracheophyta</taxon>
        <taxon>Spermatophyta</taxon>
        <taxon>Magnoliopsida</taxon>
        <taxon>eudicotyledons</taxon>
        <taxon>Gunneridae</taxon>
        <taxon>Pentapetalae</taxon>
        <taxon>rosids</taxon>
        <taxon>malvids</taxon>
        <taxon>Brassicales</taxon>
        <taxon>Brassicaceae</taxon>
        <taxon>Brassiceae</taxon>
        <taxon>Brassica</taxon>
    </lineage>
</organism>
<feature type="compositionally biased region" description="Polar residues" evidence="1">
    <location>
        <begin position="324"/>
        <end position="337"/>
    </location>
</feature>
<feature type="compositionally biased region" description="Polar residues" evidence="1">
    <location>
        <begin position="54"/>
        <end position="63"/>
    </location>
</feature>
<feature type="region of interest" description="Disordered" evidence="1">
    <location>
        <begin position="1"/>
        <end position="105"/>
    </location>
</feature>
<keyword evidence="4" id="KW-1185">Reference proteome</keyword>
<feature type="region of interest" description="Disordered" evidence="1">
    <location>
        <begin position="310"/>
        <end position="371"/>
    </location>
</feature>
<feature type="compositionally biased region" description="Polar residues" evidence="1">
    <location>
        <begin position="352"/>
        <end position="366"/>
    </location>
</feature>
<feature type="region of interest" description="Disordered" evidence="1">
    <location>
        <begin position="407"/>
        <end position="438"/>
    </location>
</feature>
<proteinExistence type="predicted"/>
<dbReference type="PANTHER" id="PTHR31286:SF159">
    <property type="entry name" value="DUF4283 DOMAIN-CONTAINING PROTEIN"/>
    <property type="match status" value="1"/>
</dbReference>
<gene>
    <name evidence="3" type="ORF">HID58_005864</name>
</gene>
<dbReference type="Proteomes" id="UP000824890">
    <property type="component" value="Unassembled WGS sequence"/>
</dbReference>